<evidence type="ECO:0000313" key="2">
    <source>
        <dbReference type="Proteomes" id="UP001241377"/>
    </source>
</evidence>
<sequence length="459" mass="47756">MVKFTISPLSALALVLPFVTDLPFVSATHTNDLTNANAARRHHARMATKQMNYERSSLDHVPRNAVLAKKMDKVVQKKASGYKIKKRGDGKVCKIRSTASKSMAAASASPSASASTYSSSANVSTTATGTAAYSSAATDAWSSVLPTSTVASSSSSVPVQDSWAVSTSASPAQASSSAAAGSSSSAAASPTSLEASTTSTSAAAAQSSSSSGSGSGYSGDYAHLIPNGKKAGISAGDAFDHFKDVIGWWYDWTADPQGHSAPGVTAMNMIWGAGSADSTDASRLQAFKSLSHTPAYVLGYEEPDCAAGSGSAGFDVQTGISLWNEVVGPWAAKGSILVAPSMCKQAAESGWLGPFMEGVNVKPTVQQLHINKNSRAGILEDLDHYYNTYKMPMIVTEFACVNDVNGFVPSEDQNEIDEFINTIVDVLENDPRVIGYAFSSGYGLGNTWKLANAGSSSLR</sequence>
<reference evidence="1" key="1">
    <citation type="submission" date="2023-04" db="EMBL/GenBank/DDBJ databases">
        <title>Draft Genome sequencing of Naganishia species isolated from polar environments using Oxford Nanopore Technology.</title>
        <authorList>
            <person name="Leo P."/>
            <person name="Venkateswaran K."/>
        </authorList>
    </citation>
    <scope>NUCLEOTIDE SEQUENCE</scope>
    <source>
        <strain evidence="1">MNA-CCFEE 5261</strain>
    </source>
</reference>
<dbReference type="Proteomes" id="UP001241377">
    <property type="component" value="Unassembled WGS sequence"/>
</dbReference>
<name>A0ACC2VJ04_9TREE</name>
<accession>A0ACC2VJ04</accession>
<comment type="caution">
    <text evidence="1">The sequence shown here is derived from an EMBL/GenBank/DDBJ whole genome shotgun (WGS) entry which is preliminary data.</text>
</comment>
<organism evidence="1 2">
    <name type="scientific">Naganishia cerealis</name>
    <dbReference type="NCBI Taxonomy" id="610337"/>
    <lineage>
        <taxon>Eukaryota</taxon>
        <taxon>Fungi</taxon>
        <taxon>Dikarya</taxon>
        <taxon>Basidiomycota</taxon>
        <taxon>Agaricomycotina</taxon>
        <taxon>Tremellomycetes</taxon>
        <taxon>Filobasidiales</taxon>
        <taxon>Filobasidiaceae</taxon>
        <taxon>Naganishia</taxon>
    </lineage>
</organism>
<evidence type="ECO:0000313" key="1">
    <source>
        <dbReference type="EMBL" id="KAJ9098969.1"/>
    </source>
</evidence>
<gene>
    <name evidence="1" type="ORF">QFC19_006193</name>
</gene>
<keyword evidence="2" id="KW-1185">Reference proteome</keyword>
<dbReference type="EMBL" id="JASBWR010000072">
    <property type="protein sequence ID" value="KAJ9098969.1"/>
    <property type="molecule type" value="Genomic_DNA"/>
</dbReference>
<proteinExistence type="predicted"/>
<protein>
    <submittedName>
        <fullName evidence="1">Uncharacterized protein</fullName>
    </submittedName>
</protein>